<protein>
    <recommendedName>
        <fullName evidence="1">GP-PDE domain-containing protein</fullName>
    </recommendedName>
</protein>
<dbReference type="Pfam" id="PF03009">
    <property type="entry name" value="GDPD"/>
    <property type="match status" value="1"/>
</dbReference>
<dbReference type="InterPro" id="IPR030395">
    <property type="entry name" value="GP_PDE_dom"/>
</dbReference>
<organism evidence="2 3">
    <name type="scientific">Arthrobacter alpinus</name>
    <dbReference type="NCBI Taxonomy" id="656366"/>
    <lineage>
        <taxon>Bacteria</taxon>
        <taxon>Bacillati</taxon>
        <taxon>Actinomycetota</taxon>
        <taxon>Actinomycetes</taxon>
        <taxon>Micrococcales</taxon>
        <taxon>Micrococcaceae</taxon>
        <taxon>Arthrobacter</taxon>
    </lineage>
</organism>
<dbReference type="KEGG" id="aaq:AOC05_12695"/>
<dbReference type="PATRIC" id="fig|656366.3.peg.2744"/>
<dbReference type="Proteomes" id="UP000062833">
    <property type="component" value="Chromosome"/>
</dbReference>
<keyword evidence="3" id="KW-1185">Reference proteome</keyword>
<dbReference type="EMBL" id="CP012677">
    <property type="protein sequence ID" value="ALE92955.1"/>
    <property type="molecule type" value="Genomic_DNA"/>
</dbReference>
<proteinExistence type="predicted"/>
<dbReference type="Gene3D" id="3.20.20.190">
    <property type="entry name" value="Phosphatidylinositol (PI) phosphodiesterase"/>
    <property type="match status" value="1"/>
</dbReference>
<feature type="domain" description="GP-PDE" evidence="1">
    <location>
        <begin position="1"/>
        <end position="235"/>
    </location>
</feature>
<dbReference type="RefSeq" id="WP_062007539.1">
    <property type="nucleotide sequence ID" value="NZ_CP012677.1"/>
</dbReference>
<gene>
    <name evidence="2" type="ORF">AOC05_12695</name>
</gene>
<dbReference type="GO" id="GO:0008081">
    <property type="term" value="F:phosphoric diester hydrolase activity"/>
    <property type="evidence" value="ECO:0007669"/>
    <property type="project" value="InterPro"/>
</dbReference>
<evidence type="ECO:0000259" key="1">
    <source>
        <dbReference type="PROSITE" id="PS51704"/>
    </source>
</evidence>
<evidence type="ECO:0000313" key="3">
    <source>
        <dbReference type="Proteomes" id="UP000062833"/>
    </source>
</evidence>
<name>A0A0M3UGE5_9MICC</name>
<dbReference type="PANTHER" id="PTHR46211">
    <property type="entry name" value="GLYCEROPHOSPHORYL DIESTER PHOSPHODIESTERASE"/>
    <property type="match status" value="1"/>
</dbReference>
<dbReference type="GO" id="GO:0006629">
    <property type="term" value="P:lipid metabolic process"/>
    <property type="evidence" value="ECO:0007669"/>
    <property type="project" value="InterPro"/>
</dbReference>
<dbReference type="PANTHER" id="PTHR46211:SF14">
    <property type="entry name" value="GLYCEROPHOSPHODIESTER PHOSPHODIESTERASE"/>
    <property type="match status" value="1"/>
</dbReference>
<accession>A0A0M3UGE5</accession>
<dbReference type="AlphaFoldDB" id="A0A0M3UGE5"/>
<dbReference type="InterPro" id="IPR017946">
    <property type="entry name" value="PLC-like_Pdiesterase_TIM-brl"/>
</dbReference>
<evidence type="ECO:0000313" key="2">
    <source>
        <dbReference type="EMBL" id="ALE92955.1"/>
    </source>
</evidence>
<dbReference type="SUPFAM" id="SSF51695">
    <property type="entry name" value="PLC-like phosphodiesterases"/>
    <property type="match status" value="1"/>
</dbReference>
<reference evidence="3" key="1">
    <citation type="submission" date="2015-09" db="EMBL/GenBank/DDBJ databases">
        <title>Complete genome of Arthrobacter alpinus strain R3.8.</title>
        <authorList>
            <person name="See-Too W.S."/>
            <person name="Chan K.G."/>
        </authorList>
    </citation>
    <scope>NUCLEOTIDE SEQUENCE [LARGE SCALE GENOMIC DNA]</scope>
    <source>
        <strain evidence="3">R3.8</strain>
    </source>
</reference>
<sequence>MRIYAHRGVSAHWPENTLAAFAAAVDLGLEGIELDVRLSRDGVPVVIHDSTVDRTTNGTGPLTDFTATQLGLLDAGAGQHVPTLAQVLELASGKVRVNLEIKDPDAVAALVALVAGMPELDFFISGSHWPALAAAAGAHPGIRIYPLTFVEAVQALAPAGLGALGAAVEFALAHKGNGVSVCEQGLEQADVDAVHAAGLEVWAWTVNDVTRARELQQLGVDAICTDDPLLVRNGLPVLLPSSPLGR</sequence>
<dbReference type="PROSITE" id="PS51704">
    <property type="entry name" value="GP_PDE"/>
    <property type="match status" value="1"/>
</dbReference>
<dbReference type="OrthoDB" id="9758957at2"/>